<dbReference type="Proteomes" id="UP001501692">
    <property type="component" value="Unassembled WGS sequence"/>
</dbReference>
<dbReference type="SUPFAM" id="SSF54909">
    <property type="entry name" value="Dimeric alpha+beta barrel"/>
    <property type="match status" value="1"/>
</dbReference>
<dbReference type="InterPro" id="IPR021708">
    <property type="entry name" value="DUF3291"/>
</dbReference>
<reference evidence="3" key="1">
    <citation type="journal article" date="2019" name="Int. J. Syst. Evol. Microbiol.">
        <title>The Global Catalogue of Microorganisms (GCM) 10K type strain sequencing project: providing services to taxonomists for standard genome sequencing and annotation.</title>
        <authorList>
            <consortium name="The Broad Institute Genomics Platform"/>
            <consortium name="The Broad Institute Genome Sequencing Center for Infectious Disease"/>
            <person name="Wu L."/>
            <person name="Ma J."/>
        </authorList>
    </citation>
    <scope>NUCLEOTIDE SEQUENCE [LARGE SCALE GENOMIC DNA]</scope>
    <source>
        <strain evidence="3">JCM 18287</strain>
    </source>
</reference>
<proteinExistence type="predicted"/>
<dbReference type="Pfam" id="PF11695">
    <property type="entry name" value="DUF3291"/>
    <property type="match status" value="1"/>
</dbReference>
<accession>A0ABP9HLJ5</accession>
<keyword evidence="3" id="KW-1185">Reference proteome</keyword>
<evidence type="ECO:0000313" key="2">
    <source>
        <dbReference type="EMBL" id="GAA4973529.1"/>
    </source>
</evidence>
<evidence type="ECO:0000313" key="3">
    <source>
        <dbReference type="Proteomes" id="UP001501692"/>
    </source>
</evidence>
<protein>
    <submittedName>
        <fullName evidence="2">DUF3291 domain-containing protein</fullName>
    </submittedName>
</protein>
<organism evidence="2 3">
    <name type="scientific">Algibacter aquimarinus</name>
    <dbReference type="NCBI Taxonomy" id="1136748"/>
    <lineage>
        <taxon>Bacteria</taxon>
        <taxon>Pseudomonadati</taxon>
        <taxon>Bacteroidota</taxon>
        <taxon>Flavobacteriia</taxon>
        <taxon>Flavobacteriales</taxon>
        <taxon>Flavobacteriaceae</taxon>
        <taxon>Algibacter</taxon>
    </lineage>
</organism>
<comment type="caution">
    <text evidence="2">The sequence shown here is derived from an EMBL/GenBank/DDBJ whole genome shotgun (WGS) entry which is preliminary data.</text>
</comment>
<dbReference type="InterPro" id="IPR011008">
    <property type="entry name" value="Dimeric_a/b-barrel"/>
</dbReference>
<evidence type="ECO:0000259" key="1">
    <source>
        <dbReference type="Pfam" id="PF11695"/>
    </source>
</evidence>
<dbReference type="RefSeq" id="WP_345169233.1">
    <property type="nucleotide sequence ID" value="NZ_BAABJK010000009.1"/>
</dbReference>
<name>A0ABP9HLJ5_9FLAO</name>
<gene>
    <name evidence="2" type="ORF">GCM10023315_24930</name>
</gene>
<dbReference type="EMBL" id="BAABJK010000009">
    <property type="protein sequence ID" value="GAA4973529.1"/>
    <property type="molecule type" value="Genomic_DNA"/>
</dbReference>
<feature type="domain" description="DUF3291" evidence="1">
    <location>
        <begin position="6"/>
        <end position="142"/>
    </location>
</feature>
<sequence length="156" mass="18284">MNNFNLAQVNIAKRLAPMDDPIMQDFVNNVEKINAIADASDGFIWRMQDEDKDLGVAVFKDDSILINISVWKDLESLFNYTYNSGHIEVFKRKKEWFSKIKMMHMAFWYVPEGYEPTFQDAKNRLDYLNNHGDTPYAFSFKSKFSSQDSLNYNPIL</sequence>